<dbReference type="PANTHER" id="PTHR42941:SF1">
    <property type="entry name" value="SLL1037 PROTEIN"/>
    <property type="match status" value="1"/>
</dbReference>
<name>A0AAJ6DBX8_9MICC</name>
<dbReference type="Proteomes" id="UP001224674">
    <property type="component" value="Chromosome"/>
</dbReference>
<gene>
    <name evidence="2" type="ORF">QDX21_11440</name>
</gene>
<keyword evidence="3" id="KW-1185">Reference proteome</keyword>
<evidence type="ECO:0000313" key="3">
    <source>
        <dbReference type="Proteomes" id="UP001224674"/>
    </source>
</evidence>
<dbReference type="Gene3D" id="3.40.190.10">
    <property type="entry name" value="Periplasmic binding protein-like II"/>
    <property type="match status" value="2"/>
</dbReference>
<dbReference type="SUPFAM" id="SSF53850">
    <property type="entry name" value="Periplasmic binding protein-like II"/>
    <property type="match status" value="1"/>
</dbReference>
<reference evidence="2 3" key="1">
    <citation type="submission" date="2023-03" db="EMBL/GenBank/DDBJ databases">
        <title>Complete genome sequences of several Auritidibacter ignavus strains isolated from ear infections.</title>
        <authorList>
            <person name="Baehr T."/>
            <person name="Baumhoegger A.M."/>
        </authorList>
    </citation>
    <scope>NUCLEOTIDE SEQUENCE [LARGE SCALE GENOMIC DNA]</scope>
    <source>
        <strain evidence="2 3">BABAE-6</strain>
    </source>
</reference>
<dbReference type="NCBIfam" id="TIGR02122">
    <property type="entry name" value="TRAP_TAXI"/>
    <property type="match status" value="1"/>
</dbReference>
<dbReference type="CDD" id="cd13567">
    <property type="entry name" value="PBP2_TtGluBP"/>
    <property type="match status" value="1"/>
</dbReference>
<sequence>MSIMTHAPKTHNRSTRNSPFTKLGATVAVATLALTACGDESSNGSAETGDLDTEFLTIATGGSSGVYYQVGATFSDLLSDELGSDSTVQATGASAENINLLTDGGAELAITMGDANVQALEGTGPFEGEPRDGLMAVAALYPNTVQVVASASSDIESIEDLSGKNVAVGDVGSGVELNAQTILDAYDMTYDDINADYLDYAEATDQMANGHIDAAFVTAGVPNPALTELSTSTDFNVLTIDGDARDKLLENDYFIETTIPGGTYQQEEDVETVGVVNHLMISSELSEDAAYDITRVFFDNLDAIHNSNAAAEDISLEEATEGLTVPLHPGAARYLEENGVDVSGHVAGEED</sequence>
<evidence type="ECO:0000313" key="2">
    <source>
        <dbReference type="EMBL" id="WGH92894.1"/>
    </source>
</evidence>
<proteinExistence type="predicted"/>
<dbReference type="RefSeq" id="WP_210403476.1">
    <property type="nucleotide sequence ID" value="NZ_CP122565.1"/>
</dbReference>
<dbReference type="AlphaFoldDB" id="A0AAJ6DBX8"/>
<dbReference type="EMBL" id="CP122566">
    <property type="protein sequence ID" value="WGH92894.1"/>
    <property type="molecule type" value="Genomic_DNA"/>
</dbReference>
<organism evidence="2 3">
    <name type="scientific">Auritidibacter ignavus</name>
    <dbReference type="NCBI Taxonomy" id="678932"/>
    <lineage>
        <taxon>Bacteria</taxon>
        <taxon>Bacillati</taxon>
        <taxon>Actinomycetota</taxon>
        <taxon>Actinomycetes</taxon>
        <taxon>Micrococcales</taxon>
        <taxon>Micrococcaceae</taxon>
        <taxon>Auritidibacter</taxon>
    </lineage>
</organism>
<accession>A0AAJ6DBX8</accession>
<evidence type="ECO:0000256" key="1">
    <source>
        <dbReference type="SAM" id="MobiDB-lite"/>
    </source>
</evidence>
<feature type="region of interest" description="Disordered" evidence="1">
    <location>
        <begin position="1"/>
        <end position="20"/>
    </location>
</feature>
<dbReference type="InterPro" id="IPR011852">
    <property type="entry name" value="TRAP_TAXI"/>
</dbReference>
<dbReference type="Pfam" id="PF16868">
    <property type="entry name" value="NMT1_3"/>
    <property type="match status" value="1"/>
</dbReference>
<dbReference type="PANTHER" id="PTHR42941">
    <property type="entry name" value="SLL1037 PROTEIN"/>
    <property type="match status" value="1"/>
</dbReference>
<protein>
    <submittedName>
        <fullName evidence="2">TAXI family TRAP transporter solute-binding subunit</fullName>
    </submittedName>
</protein>